<dbReference type="InParanoid" id="A0A330L6N9"/>
<dbReference type="RefSeq" id="WP_121988997.1">
    <property type="nucleotide sequence ID" value="NZ_OUNR01000012.1"/>
</dbReference>
<dbReference type="InterPro" id="IPR017850">
    <property type="entry name" value="Alkaline_phosphatase_core_sf"/>
</dbReference>
<keyword evidence="2" id="KW-1185">Reference proteome</keyword>
<dbReference type="InterPro" id="IPR014060">
    <property type="entry name" value="PglZ"/>
</dbReference>
<organism evidence="1 2">
    <name type="scientific">Nitrospira lenta</name>
    <dbReference type="NCBI Taxonomy" id="1436998"/>
    <lineage>
        <taxon>Bacteria</taxon>
        <taxon>Pseudomonadati</taxon>
        <taxon>Nitrospirota</taxon>
        <taxon>Nitrospiria</taxon>
        <taxon>Nitrospirales</taxon>
        <taxon>Nitrospiraceae</taxon>
        <taxon>Nitrospira</taxon>
    </lineage>
</organism>
<proteinExistence type="predicted"/>
<evidence type="ECO:0000313" key="2">
    <source>
        <dbReference type="Proteomes" id="UP000248168"/>
    </source>
</evidence>
<name>A0A330L6N9_9BACT</name>
<accession>A0A330L6N9</accession>
<dbReference type="AlphaFoldDB" id="A0A330L6N9"/>
<dbReference type="EMBL" id="OUNR01000012">
    <property type="protein sequence ID" value="SPP64635.1"/>
    <property type="molecule type" value="Genomic_DNA"/>
</dbReference>
<dbReference type="OrthoDB" id="9769734at2"/>
<evidence type="ECO:0000313" key="1">
    <source>
        <dbReference type="EMBL" id="SPP64635.1"/>
    </source>
</evidence>
<dbReference type="SUPFAM" id="SSF53649">
    <property type="entry name" value="Alkaline phosphatase-like"/>
    <property type="match status" value="1"/>
</dbReference>
<gene>
    <name evidence="1" type="ORF">NITLEN_20275</name>
</gene>
<dbReference type="Pfam" id="PF08665">
    <property type="entry name" value="PglZ"/>
    <property type="match status" value="1"/>
</dbReference>
<reference evidence="2" key="1">
    <citation type="submission" date="2018-04" db="EMBL/GenBank/DDBJ databases">
        <authorList>
            <person name="Lucker S."/>
            <person name="Sakoula D."/>
        </authorList>
    </citation>
    <scope>NUCLEOTIDE SEQUENCE [LARGE SCALE GENOMIC DNA]</scope>
</reference>
<sequence>MDTRQIHDTLNRMYKEEGARIVFWNDPDKEFQTILPALNLNGVNIIQLNELGALEVKIRVEREDPIGRYLLYSPSEEPDYENDWLLDVRLYSRNFRADRASILLNELGLKNLHLRQHLADRRKFFDNKERLQKLKSLVEPNDIASDLDRKMIATVVKAEQPEWFNIVRTLYHAYTDNGDEIDLQTEPATWEQIEKFELDQPFWEMAKTTFGYSEETPTLKNLLLRLFVTDYMHHLKATPPSALLHLILPTQGRSNAVVCLGQWRDSSSKGSSYDRLSEEVAALIHVEDYLLGLEITDLLDVMTFLVVERGIASRLRERVHQTADMINPDEVRSIATRRQAGHWASLMVNGSLVVPRKALHAVYDALVAAADSFALRNQHRDGFAFPNATALYRAYEGELFRFDQLYRHFCEAADHAEAQGWNILKPLRELIEDCYTNWYVPTLALAWGQFLAPQGTAQLLSTWQLDQIPNQQEFFNRQVRPRLEEAENRKVYVIISDAFRYEAAQELTQELNGTYRFEATLASQLGVLPSYTALGMASLLPYNTLAFKPNGDVLVDGKSTSSTELRGEVLESVEGMACKASELVAMKKEQGRELVSGKRVVYIYHDTVDAIGDKAATEEKTFDAVRTAIDELTSLVAYVINSLNGNHVVITADHGFLFTESSPGEPEKSKLDQMPNGTVRAKKRYVIGHNLPDHESVWHGKTAVTAGAEGGMEFWIPKAANRFHFTGGARFVHGGAMLQEIVVPVITVKHKKDKSTREDTKVKSVTVHVLGASHKVTTNRHRFELIQAEPVSERVKPITLKVAIYEGDHAVTNVETVTFDSTSDKMDDRKKWIHVVLQDHQYHKNTAYRLVLRDADTGIEQQSVPVTIDRVFADDF</sequence>
<dbReference type="Proteomes" id="UP000248168">
    <property type="component" value="Unassembled WGS sequence"/>
</dbReference>
<protein>
    <submittedName>
        <fullName evidence="1">Uncharacterized protein</fullName>
    </submittedName>
</protein>
<dbReference type="NCBIfam" id="TIGR02687">
    <property type="entry name" value="BREX-1 system phosphatase PglZ type A"/>
    <property type="match status" value="1"/>
</dbReference>